<keyword evidence="4 6" id="KW-0378">Hydrolase</keyword>
<comment type="subunit">
    <text evidence="2 6">Homotetramer.</text>
</comment>
<evidence type="ECO:0000256" key="4">
    <source>
        <dbReference type="ARBA" id="ARBA00022801"/>
    </source>
</evidence>
<feature type="binding site" evidence="6">
    <location>
        <position position="117"/>
    </location>
    <ligand>
        <name>substrate</name>
    </ligand>
</feature>
<keyword evidence="8" id="KW-1185">Reference proteome</keyword>
<gene>
    <name evidence="6" type="primary">glsA</name>
    <name evidence="7" type="ORF">SAMN05518683_10250</name>
</gene>
<comment type="catalytic activity">
    <reaction evidence="5 6">
        <text>L-glutamine + H2O = L-glutamate + NH4(+)</text>
        <dbReference type="Rhea" id="RHEA:15889"/>
        <dbReference type="ChEBI" id="CHEBI:15377"/>
        <dbReference type="ChEBI" id="CHEBI:28938"/>
        <dbReference type="ChEBI" id="CHEBI:29985"/>
        <dbReference type="ChEBI" id="CHEBI:58359"/>
        <dbReference type="EC" id="3.5.1.2"/>
    </reaction>
</comment>
<dbReference type="GO" id="GO:0006543">
    <property type="term" value="P:L-glutamine catabolic process"/>
    <property type="evidence" value="ECO:0007669"/>
    <property type="project" value="TreeGrafter"/>
</dbReference>
<dbReference type="EC" id="3.5.1.2" evidence="3 6"/>
<dbReference type="Pfam" id="PF04960">
    <property type="entry name" value="Glutaminase"/>
    <property type="match status" value="1"/>
</dbReference>
<dbReference type="OrthoDB" id="9788822at2"/>
<dbReference type="NCBIfam" id="TIGR03814">
    <property type="entry name" value="Gln_ase"/>
    <property type="match status" value="1"/>
</dbReference>
<comment type="similarity">
    <text evidence="1 6">Belongs to the glutaminase family.</text>
</comment>
<dbReference type="EMBL" id="FOXD01000002">
    <property type="protein sequence ID" value="SFP03212.1"/>
    <property type="molecule type" value="Genomic_DNA"/>
</dbReference>
<evidence type="ECO:0000256" key="5">
    <source>
        <dbReference type="ARBA" id="ARBA00049534"/>
    </source>
</evidence>
<feature type="binding site" evidence="6">
    <location>
        <position position="162"/>
    </location>
    <ligand>
        <name>substrate</name>
    </ligand>
</feature>
<dbReference type="RefSeq" id="WP_093334910.1">
    <property type="nucleotide sequence ID" value="NZ_FOXD01000002.1"/>
</dbReference>
<dbReference type="GO" id="GO:0004359">
    <property type="term" value="F:glutaminase activity"/>
    <property type="evidence" value="ECO:0007669"/>
    <property type="project" value="UniProtKB-UniRule"/>
</dbReference>
<protein>
    <recommendedName>
        <fullName evidence="3 6">Glutaminase</fullName>
        <ecNumber evidence="3 6">3.5.1.2</ecNumber>
    </recommendedName>
</protein>
<name>A0A1I5M105_9BACI</name>
<feature type="binding site" evidence="6">
    <location>
        <position position="65"/>
    </location>
    <ligand>
        <name>substrate</name>
    </ligand>
</feature>
<feature type="binding site" evidence="6">
    <location>
        <position position="245"/>
    </location>
    <ligand>
        <name>substrate</name>
    </ligand>
</feature>
<evidence type="ECO:0000256" key="6">
    <source>
        <dbReference type="HAMAP-Rule" id="MF_00313"/>
    </source>
</evidence>
<dbReference type="InterPro" id="IPR015868">
    <property type="entry name" value="Glutaminase"/>
</dbReference>
<dbReference type="STRING" id="1884432.SAMN05518683_10250"/>
<proteinExistence type="inferred from homology"/>
<dbReference type="Proteomes" id="UP000198892">
    <property type="component" value="Unassembled WGS sequence"/>
</dbReference>
<dbReference type="GO" id="GO:0006537">
    <property type="term" value="P:glutamate biosynthetic process"/>
    <property type="evidence" value="ECO:0007669"/>
    <property type="project" value="TreeGrafter"/>
</dbReference>
<dbReference type="HAMAP" id="MF_00313">
    <property type="entry name" value="Glutaminase"/>
    <property type="match status" value="1"/>
</dbReference>
<keyword evidence="6" id="KW-0007">Acetylation</keyword>
<evidence type="ECO:0000313" key="7">
    <source>
        <dbReference type="EMBL" id="SFP03212.1"/>
    </source>
</evidence>
<accession>A0A1I5M105</accession>
<feature type="binding site" evidence="6">
    <location>
        <position position="169"/>
    </location>
    <ligand>
        <name>substrate</name>
    </ligand>
</feature>
<dbReference type="Gene3D" id="1.10.1500.10">
    <property type="match status" value="1"/>
</dbReference>
<dbReference type="SUPFAM" id="SSF56601">
    <property type="entry name" value="beta-lactamase/transpeptidase-like"/>
    <property type="match status" value="1"/>
</dbReference>
<evidence type="ECO:0000256" key="1">
    <source>
        <dbReference type="ARBA" id="ARBA00011076"/>
    </source>
</evidence>
<dbReference type="PANTHER" id="PTHR12544">
    <property type="entry name" value="GLUTAMINASE"/>
    <property type="match status" value="1"/>
</dbReference>
<sequence length="314" mass="33644">MVLFINKNTLASSLEAVQLEAGSGSVASYIPALQQADPAAFGCVVHYGREKVKAGDTDIYFTLQSISKVISLALALMDKGSEEVFSKVGMEPSGNPFHSIQTLEKEKPAKPLNPMINAGALVVADMLQEKEPDAAARRFVRLIREITSNPEIDICFETAASERNHSNLNRALCYFLKSHGVIENDVEQVLNTYINLCSVRVNSCDLARIGSVLGRDGQDPETGEQLIPAWTAEMVTTFMVTCGMYDASGSFAVKAGIPCKSGVSGALLGSLPDGTGIGVYSPPLDSHGNSAAGTRLLEKLSSDYQLSIFSGRFR</sequence>
<evidence type="ECO:0000256" key="3">
    <source>
        <dbReference type="ARBA" id="ARBA00012918"/>
    </source>
</evidence>
<evidence type="ECO:0000256" key="2">
    <source>
        <dbReference type="ARBA" id="ARBA00011881"/>
    </source>
</evidence>
<dbReference type="AlphaFoldDB" id="A0A1I5M105"/>
<feature type="binding site" evidence="6">
    <location>
        <position position="263"/>
    </location>
    <ligand>
        <name>substrate</name>
    </ligand>
</feature>
<reference evidence="8" key="1">
    <citation type="submission" date="2016-10" db="EMBL/GenBank/DDBJ databases">
        <authorList>
            <person name="Varghese N."/>
            <person name="Submissions S."/>
        </authorList>
    </citation>
    <scope>NUCLEOTIDE SEQUENCE [LARGE SCALE GENOMIC DNA]</scope>
    <source>
        <strain evidence="8">S7</strain>
    </source>
</reference>
<dbReference type="PANTHER" id="PTHR12544:SF29">
    <property type="entry name" value="GLUTAMINASE"/>
    <property type="match status" value="1"/>
</dbReference>
<dbReference type="Gene3D" id="3.40.710.10">
    <property type="entry name" value="DD-peptidase/beta-lactamase superfamily"/>
    <property type="match status" value="1"/>
</dbReference>
<dbReference type="FunFam" id="3.40.710.10:FF:000005">
    <property type="entry name" value="Glutaminase"/>
    <property type="match status" value="1"/>
</dbReference>
<feature type="binding site" evidence="6">
    <location>
        <position position="193"/>
    </location>
    <ligand>
        <name>substrate</name>
    </ligand>
</feature>
<dbReference type="InterPro" id="IPR012338">
    <property type="entry name" value="Beta-lactam/transpept-like"/>
</dbReference>
<organism evidence="7 8">
    <name type="scientific">Salibacterium halotolerans</name>
    <dbReference type="NCBI Taxonomy" id="1884432"/>
    <lineage>
        <taxon>Bacteria</taxon>
        <taxon>Bacillati</taxon>
        <taxon>Bacillota</taxon>
        <taxon>Bacilli</taxon>
        <taxon>Bacillales</taxon>
        <taxon>Bacillaceae</taxon>
    </lineage>
</organism>
<evidence type="ECO:0000313" key="8">
    <source>
        <dbReference type="Proteomes" id="UP000198892"/>
    </source>
</evidence>